<feature type="compositionally biased region" description="Polar residues" evidence="1">
    <location>
        <begin position="9"/>
        <end position="20"/>
    </location>
</feature>
<evidence type="ECO:0000313" key="3">
    <source>
        <dbReference type="Proteomes" id="UP001460270"/>
    </source>
</evidence>
<dbReference type="PANTHER" id="PTHR10511">
    <property type="entry name" value="GRANULOCYTE COLONY-STIMULATING FACTOR"/>
    <property type="match status" value="1"/>
</dbReference>
<feature type="compositionally biased region" description="Low complexity" evidence="1">
    <location>
        <begin position="103"/>
        <end position="113"/>
    </location>
</feature>
<dbReference type="InterPro" id="IPR009079">
    <property type="entry name" value="4_helix_cytokine-like_core"/>
</dbReference>
<dbReference type="Gene3D" id="1.20.1250.10">
    <property type="match status" value="1"/>
</dbReference>
<organism evidence="2 3">
    <name type="scientific">Mugilogobius chulae</name>
    <name type="common">yellowstripe goby</name>
    <dbReference type="NCBI Taxonomy" id="88201"/>
    <lineage>
        <taxon>Eukaryota</taxon>
        <taxon>Metazoa</taxon>
        <taxon>Chordata</taxon>
        <taxon>Craniata</taxon>
        <taxon>Vertebrata</taxon>
        <taxon>Euteleostomi</taxon>
        <taxon>Actinopterygii</taxon>
        <taxon>Neopterygii</taxon>
        <taxon>Teleostei</taxon>
        <taxon>Neoteleostei</taxon>
        <taxon>Acanthomorphata</taxon>
        <taxon>Gobiaria</taxon>
        <taxon>Gobiiformes</taxon>
        <taxon>Gobioidei</taxon>
        <taxon>Gobiidae</taxon>
        <taxon>Gobionellinae</taxon>
        <taxon>Mugilogobius</taxon>
    </lineage>
</organism>
<name>A0AAW0MEK1_9GOBI</name>
<dbReference type="GO" id="GO:0005125">
    <property type="term" value="F:cytokine activity"/>
    <property type="evidence" value="ECO:0007669"/>
    <property type="project" value="InterPro"/>
</dbReference>
<reference evidence="3" key="1">
    <citation type="submission" date="2024-04" db="EMBL/GenBank/DDBJ databases">
        <title>Salinicola lusitanus LLJ914,a marine bacterium isolated from the Okinawa Trough.</title>
        <authorList>
            <person name="Li J."/>
        </authorList>
    </citation>
    <scope>NUCLEOTIDE SEQUENCE [LARGE SCALE GENOMIC DNA]</scope>
</reference>
<keyword evidence="3" id="KW-1185">Reference proteome</keyword>
<feature type="region of interest" description="Disordered" evidence="1">
    <location>
        <begin position="1"/>
        <end position="120"/>
    </location>
</feature>
<accession>A0AAW0MEK1</accession>
<proteinExistence type="predicted"/>
<dbReference type="PANTHER" id="PTHR10511:SF2">
    <property type="entry name" value="GRANULOCYTE COLONY-STIMULATING FACTOR"/>
    <property type="match status" value="1"/>
</dbReference>
<dbReference type="GO" id="GO:0045639">
    <property type="term" value="P:positive regulation of myeloid cell differentiation"/>
    <property type="evidence" value="ECO:0007669"/>
    <property type="project" value="InterPro"/>
</dbReference>
<dbReference type="EMBL" id="JBBPFD010000702">
    <property type="protein sequence ID" value="KAK7877330.1"/>
    <property type="molecule type" value="Genomic_DNA"/>
</dbReference>
<sequence>MSAPEFSHRNSSSASAETQPVANVANVANIVTDRRTEGTRGRYQGPGRYQDQGRTRDQGVPGARGRYQGPGAVPGAGTRDQGPVPGQGRYQGPGAGTRAGPVPGTRGRYQGQGRYQGPGGRAEDCVRTMWAGLEQQQRIVGELSSKLSALSDLHADLRDLQEQVSSMMSSMGVVISPLAQSESSLLTRLHDDFQTQMATHLTLTTLREFCQDLRRSFRALASS</sequence>
<gene>
    <name evidence="2" type="ORF">WMY93_031980</name>
</gene>
<comment type="caution">
    <text evidence="2">The sequence shown here is derived from an EMBL/GenBank/DDBJ whole genome shotgun (WGS) entry which is preliminary data.</text>
</comment>
<dbReference type="Proteomes" id="UP001460270">
    <property type="component" value="Unassembled WGS sequence"/>
</dbReference>
<dbReference type="InterPro" id="IPR040117">
    <property type="entry name" value="GCSF/MGF"/>
</dbReference>
<protein>
    <submittedName>
        <fullName evidence="2">Uncharacterized protein</fullName>
    </submittedName>
</protein>
<evidence type="ECO:0000256" key="1">
    <source>
        <dbReference type="SAM" id="MobiDB-lite"/>
    </source>
</evidence>
<dbReference type="AlphaFoldDB" id="A0AAW0MEK1"/>
<evidence type="ECO:0000313" key="2">
    <source>
        <dbReference type="EMBL" id="KAK7877330.1"/>
    </source>
</evidence>
<dbReference type="SUPFAM" id="SSF47266">
    <property type="entry name" value="4-helical cytokines"/>
    <property type="match status" value="1"/>
</dbReference>